<dbReference type="SUPFAM" id="SSF51261">
    <property type="entry name" value="Duplicated hybrid motif"/>
    <property type="match status" value="1"/>
</dbReference>
<gene>
    <name evidence="1" type="primary">crr</name>
    <name evidence="1" type="ORF">BUCIPSTX3056_039</name>
</gene>
<dbReference type="Proteomes" id="UP000294449">
    <property type="component" value="Chromosome"/>
</dbReference>
<dbReference type="EMBL" id="LR217732">
    <property type="protein sequence ID" value="VFP85608.1"/>
    <property type="molecule type" value="Genomic_DNA"/>
</dbReference>
<evidence type="ECO:0000313" key="2">
    <source>
        <dbReference type="Proteomes" id="UP000294449"/>
    </source>
</evidence>
<dbReference type="Gene3D" id="2.70.70.10">
    <property type="entry name" value="Glucose Permease (Domain IIA)"/>
    <property type="match status" value="1"/>
</dbReference>
<proteinExistence type="predicted"/>
<name>A0A451DG54_9GAMM</name>
<dbReference type="RefSeq" id="WP_075474477.1">
    <property type="nucleotide sequence ID" value="NZ_LR217732.1"/>
</dbReference>
<sequence length="148" mass="16864">MNIKKQCILSPITGIVQNIYNIKNTVISQKKIIIHSNKKIIVSPCNGKIKNYSSKKIEFLIQSEYGAKILIKNKLFKKKHQKYTVVSMNKEFVSTCTGKILFVIHNANSNNEPIHILTTIKITCKKEISDPKKKLYKTQAGLTILAYI</sequence>
<dbReference type="GO" id="GO:0016740">
    <property type="term" value="F:transferase activity"/>
    <property type="evidence" value="ECO:0007669"/>
    <property type="project" value="UniProtKB-KW"/>
</dbReference>
<organism evidence="1 2">
    <name type="scientific">Buchnera aphidicola</name>
    <name type="common">Cinara pseudotaxifoliae</name>
    <dbReference type="NCBI Taxonomy" id="655384"/>
    <lineage>
        <taxon>Bacteria</taxon>
        <taxon>Pseudomonadati</taxon>
        <taxon>Pseudomonadota</taxon>
        <taxon>Gammaproteobacteria</taxon>
        <taxon>Enterobacterales</taxon>
        <taxon>Erwiniaceae</taxon>
        <taxon>Buchnera</taxon>
    </lineage>
</organism>
<dbReference type="InterPro" id="IPR011055">
    <property type="entry name" value="Dup_hybrid_motif"/>
</dbReference>
<dbReference type="AlphaFoldDB" id="A0A451DG54"/>
<accession>A0A451DG54</accession>
<reference evidence="1 2" key="1">
    <citation type="submission" date="2019-02" db="EMBL/GenBank/DDBJ databases">
        <authorList>
            <person name="Manzano-Marin A."/>
            <person name="Manzano-Marin A."/>
        </authorList>
    </citation>
    <scope>NUCLEOTIDE SEQUENCE [LARGE SCALE GENOMIC DNA]</scope>
    <source>
        <strain evidence="1 2">BuCipseudotaxifoliae</strain>
    </source>
</reference>
<protein>
    <submittedName>
        <fullName evidence="1">PTS system glucose-specific EIIA component</fullName>
    </submittedName>
</protein>
<dbReference type="GO" id="GO:0009401">
    <property type="term" value="P:phosphoenolpyruvate-dependent sugar phosphotransferase system"/>
    <property type="evidence" value="ECO:0007669"/>
    <property type="project" value="InterPro"/>
</dbReference>
<evidence type="ECO:0000313" key="1">
    <source>
        <dbReference type="EMBL" id="VFP85608.1"/>
    </source>
</evidence>
<dbReference type="OrthoDB" id="6554000at2"/>